<dbReference type="AlphaFoldDB" id="A0A165CNZ9"/>
<organism evidence="1 2">
    <name type="scientific">Laetiporus sulphureus 93-53</name>
    <dbReference type="NCBI Taxonomy" id="1314785"/>
    <lineage>
        <taxon>Eukaryota</taxon>
        <taxon>Fungi</taxon>
        <taxon>Dikarya</taxon>
        <taxon>Basidiomycota</taxon>
        <taxon>Agaricomycotina</taxon>
        <taxon>Agaricomycetes</taxon>
        <taxon>Polyporales</taxon>
        <taxon>Laetiporus</taxon>
    </lineage>
</organism>
<keyword evidence="2" id="KW-1185">Reference proteome</keyword>
<sequence>MEASACTPSDTGKVAASDSPTAFTGIDDALLSVALTSFSAVAMPVTASAALGDPVPKFEFQARVANPVTIDPPSSSNIAAMEVDPPFATMFDKPPSAQGSEIIELSSNDEDNSDSDEVEFMGGTISNLSPAHPNKGKGHGCKSIKASKMTTTSEDQVSPGLAEAIYHLLEAVPSEGMATAQDARCQGDCEGSSYQVDYNKQMRDANTASSDYAAELELPLDTPIDEYETTIALTPCLRLVHTLPDTPKPDVKFDTEGHFDRPPKCPRFNSSDPDDIMTQHTHAGTIVILSTKVLKLHSSKGKSCAKGSSKAATVKSELIRASTAIIEPSAASTQLK</sequence>
<reference evidence="1 2" key="1">
    <citation type="journal article" date="2016" name="Mol. Biol. Evol.">
        <title>Comparative Genomics of Early-Diverging Mushroom-Forming Fungi Provides Insights into the Origins of Lignocellulose Decay Capabilities.</title>
        <authorList>
            <person name="Nagy L.G."/>
            <person name="Riley R."/>
            <person name="Tritt A."/>
            <person name="Adam C."/>
            <person name="Daum C."/>
            <person name="Floudas D."/>
            <person name="Sun H."/>
            <person name="Yadav J.S."/>
            <person name="Pangilinan J."/>
            <person name="Larsson K.H."/>
            <person name="Matsuura K."/>
            <person name="Barry K."/>
            <person name="Labutti K."/>
            <person name="Kuo R."/>
            <person name="Ohm R.A."/>
            <person name="Bhattacharya S.S."/>
            <person name="Shirouzu T."/>
            <person name="Yoshinaga Y."/>
            <person name="Martin F.M."/>
            <person name="Grigoriev I.V."/>
            <person name="Hibbett D.S."/>
        </authorList>
    </citation>
    <scope>NUCLEOTIDE SEQUENCE [LARGE SCALE GENOMIC DNA]</scope>
    <source>
        <strain evidence="1 2">93-53</strain>
    </source>
</reference>
<dbReference type="Proteomes" id="UP000076871">
    <property type="component" value="Unassembled WGS sequence"/>
</dbReference>
<dbReference type="RefSeq" id="XP_040760895.1">
    <property type="nucleotide sequence ID" value="XM_040913047.1"/>
</dbReference>
<gene>
    <name evidence="1" type="ORF">LAESUDRAFT_762144</name>
</gene>
<dbReference type="InParanoid" id="A0A165CNZ9"/>
<name>A0A165CNZ9_9APHY</name>
<evidence type="ECO:0000313" key="2">
    <source>
        <dbReference type="Proteomes" id="UP000076871"/>
    </source>
</evidence>
<evidence type="ECO:0000313" key="1">
    <source>
        <dbReference type="EMBL" id="KZT03155.1"/>
    </source>
</evidence>
<protein>
    <submittedName>
        <fullName evidence="1">Uncharacterized protein</fullName>
    </submittedName>
</protein>
<proteinExistence type="predicted"/>
<dbReference type="GeneID" id="63830075"/>
<accession>A0A165CNZ9</accession>
<dbReference type="EMBL" id="KV427646">
    <property type="protein sequence ID" value="KZT03155.1"/>
    <property type="molecule type" value="Genomic_DNA"/>
</dbReference>